<dbReference type="InterPro" id="IPR036271">
    <property type="entry name" value="Tet_transcr_reg_TetR-rel_C_sf"/>
</dbReference>
<dbReference type="InterPro" id="IPR050109">
    <property type="entry name" value="HTH-type_TetR-like_transc_reg"/>
</dbReference>
<dbReference type="Pfam" id="PF00440">
    <property type="entry name" value="TetR_N"/>
    <property type="match status" value="1"/>
</dbReference>
<dbReference type="RefSeq" id="WP_167935409.1">
    <property type="nucleotide sequence ID" value="NZ_JAAVJB010000314.1"/>
</dbReference>
<evidence type="ECO:0000313" key="5">
    <source>
        <dbReference type="Proteomes" id="UP000746503"/>
    </source>
</evidence>
<keyword evidence="1 2" id="KW-0238">DNA-binding</keyword>
<organism evidence="4 5">
    <name type="scientific">Streptomyces spiramenti</name>
    <dbReference type="NCBI Taxonomy" id="2720606"/>
    <lineage>
        <taxon>Bacteria</taxon>
        <taxon>Bacillati</taxon>
        <taxon>Actinomycetota</taxon>
        <taxon>Actinomycetes</taxon>
        <taxon>Kitasatosporales</taxon>
        <taxon>Streptomycetaceae</taxon>
        <taxon>Streptomyces</taxon>
    </lineage>
</organism>
<accession>A0ABX1AXH7</accession>
<reference evidence="4 5" key="1">
    <citation type="submission" date="2020-03" db="EMBL/GenBank/DDBJ databases">
        <title>Draft genome of Streptomyces sp. ventii, isolated from the Axial Seamount in the Pacific Ocean, and resequencing of the two type strains Streptomyces lonarensis strain NCL 716 and Streptomyces bohaiensis strain 11A07.</title>
        <authorList>
            <person name="Loughran R.M."/>
            <person name="Pfannmuller K.M."/>
            <person name="Wasson B.J."/>
            <person name="Deadmond M.C."/>
            <person name="Paddock B.E."/>
            <person name="Koyack M.J."/>
            <person name="Gallegos D.A."/>
            <person name="Mitchell E.A."/>
            <person name="Ushijima B."/>
            <person name="Saw J.H."/>
            <person name="Mcphail K.L."/>
            <person name="Videau P."/>
        </authorList>
    </citation>
    <scope>NUCLEOTIDE SEQUENCE [LARGE SCALE GENOMIC DNA]</scope>
    <source>
        <strain evidence="5">5675061</strain>
    </source>
</reference>
<comment type="caution">
    <text evidence="4">The sequence shown here is derived from an EMBL/GenBank/DDBJ whole genome shotgun (WGS) entry which is preliminary data.</text>
</comment>
<dbReference type="Proteomes" id="UP000746503">
    <property type="component" value="Unassembled WGS sequence"/>
</dbReference>
<sequence>MESAETTRTARRNLSAAARRDLLTQAALRVMKRDGVPAATTRAICAEAGMPHGAFHYCFRSKRELYAALLATDITVAPNAARPVVDPGAPPVENLRVLLRAHWETVAADPDAQRVLTDLTGLALREPALSGLPAREHRGHLARIVAELERFAAEARVEYLRDTSEVAEMVLTVFSGTTTLWLAHRDDGAARETVDRFAVLLAGLVRPAL</sequence>
<feature type="domain" description="HTH tetR-type" evidence="3">
    <location>
        <begin position="17"/>
        <end position="77"/>
    </location>
</feature>
<evidence type="ECO:0000256" key="2">
    <source>
        <dbReference type="PROSITE-ProRule" id="PRU00335"/>
    </source>
</evidence>
<dbReference type="PANTHER" id="PTHR30055">
    <property type="entry name" value="HTH-TYPE TRANSCRIPTIONAL REGULATOR RUTR"/>
    <property type="match status" value="1"/>
</dbReference>
<evidence type="ECO:0000313" key="4">
    <source>
        <dbReference type="EMBL" id="NJP68937.1"/>
    </source>
</evidence>
<dbReference type="InterPro" id="IPR009057">
    <property type="entry name" value="Homeodomain-like_sf"/>
</dbReference>
<evidence type="ECO:0000256" key="1">
    <source>
        <dbReference type="ARBA" id="ARBA00023125"/>
    </source>
</evidence>
<dbReference type="SUPFAM" id="SSF46689">
    <property type="entry name" value="Homeodomain-like"/>
    <property type="match status" value="1"/>
</dbReference>
<name>A0ABX1AXH7_9ACTN</name>
<dbReference type="SUPFAM" id="SSF48498">
    <property type="entry name" value="Tetracyclin repressor-like, C-terminal domain"/>
    <property type="match status" value="1"/>
</dbReference>
<dbReference type="InterPro" id="IPR001647">
    <property type="entry name" value="HTH_TetR"/>
</dbReference>
<dbReference type="PANTHER" id="PTHR30055:SF226">
    <property type="entry name" value="HTH-TYPE TRANSCRIPTIONAL REGULATOR PKSA"/>
    <property type="match status" value="1"/>
</dbReference>
<keyword evidence="5" id="KW-1185">Reference proteome</keyword>
<proteinExistence type="predicted"/>
<dbReference type="EMBL" id="JAAVJB010000314">
    <property type="protein sequence ID" value="NJP68937.1"/>
    <property type="molecule type" value="Genomic_DNA"/>
</dbReference>
<dbReference type="Gene3D" id="1.10.357.10">
    <property type="entry name" value="Tetracycline Repressor, domain 2"/>
    <property type="match status" value="1"/>
</dbReference>
<evidence type="ECO:0000259" key="3">
    <source>
        <dbReference type="PROSITE" id="PS50977"/>
    </source>
</evidence>
<feature type="DNA-binding region" description="H-T-H motif" evidence="2">
    <location>
        <begin position="40"/>
        <end position="59"/>
    </location>
</feature>
<gene>
    <name evidence="4" type="ORF">HCJ92_22285</name>
</gene>
<dbReference type="PROSITE" id="PS50977">
    <property type="entry name" value="HTH_TETR_2"/>
    <property type="match status" value="1"/>
</dbReference>
<protein>
    <submittedName>
        <fullName evidence="4">TetR/AcrR family transcriptional regulator</fullName>
    </submittedName>
</protein>